<evidence type="ECO:0000313" key="20">
    <source>
        <dbReference type="EMBL" id="ONH30654.1"/>
    </source>
</evidence>
<comment type="subcellular location">
    <subcellularLocation>
        <location evidence="1">Cell membrane</location>
        <topology evidence="1">Multi-pass membrane protein</topology>
    </subcellularLocation>
    <subcellularLocation>
        <location evidence="16">Membrane</location>
        <topology evidence="16">Multi-pass membrane protein</topology>
    </subcellularLocation>
</comment>
<accession>A0A1V2IBV4</accession>
<feature type="compositionally biased region" description="Low complexity" evidence="17">
    <location>
        <begin position="296"/>
        <end position="310"/>
    </location>
</feature>
<dbReference type="EMBL" id="MOMC01000024">
    <property type="protein sequence ID" value="ONH30654.1"/>
    <property type="molecule type" value="Genomic_DNA"/>
</dbReference>
<dbReference type="GO" id="GO:0032977">
    <property type="term" value="F:membrane insertase activity"/>
    <property type="evidence" value="ECO:0007669"/>
    <property type="project" value="InterPro"/>
</dbReference>
<dbReference type="STRING" id="1834516.BL253_13105"/>
<keyword evidence="9 18" id="KW-0472">Membrane</keyword>
<dbReference type="InterPro" id="IPR047196">
    <property type="entry name" value="YidC_ALB_C"/>
</dbReference>
<keyword evidence="21" id="KW-1185">Reference proteome</keyword>
<protein>
    <recommendedName>
        <fullName evidence="3">Membrane protein insertase YidC</fullName>
    </recommendedName>
    <alternativeName>
        <fullName evidence="15">Foldase YidC</fullName>
    </alternativeName>
    <alternativeName>
        <fullName evidence="14">Membrane integrase YidC</fullName>
    </alternativeName>
    <alternativeName>
        <fullName evidence="13">Membrane protein YidC</fullName>
    </alternativeName>
</protein>
<proteinExistence type="inferred from homology"/>
<evidence type="ECO:0000256" key="11">
    <source>
        <dbReference type="ARBA" id="ARBA00025034"/>
    </source>
</evidence>
<evidence type="ECO:0000256" key="7">
    <source>
        <dbReference type="ARBA" id="ARBA00022927"/>
    </source>
</evidence>
<dbReference type="Proteomes" id="UP000188929">
    <property type="component" value="Unassembled WGS sequence"/>
</dbReference>
<evidence type="ECO:0000256" key="12">
    <source>
        <dbReference type="ARBA" id="ARBA00026028"/>
    </source>
</evidence>
<dbReference type="GO" id="GO:0051205">
    <property type="term" value="P:protein insertion into membrane"/>
    <property type="evidence" value="ECO:0007669"/>
    <property type="project" value="TreeGrafter"/>
</dbReference>
<comment type="subunit">
    <text evidence="12">Interacts with the Sec translocase complex via SecD. Specifically interacts with transmembrane segments of nascent integral membrane proteins during membrane integration.</text>
</comment>
<evidence type="ECO:0000256" key="3">
    <source>
        <dbReference type="ARBA" id="ARBA00015325"/>
    </source>
</evidence>
<dbReference type="NCBIfam" id="TIGR03592">
    <property type="entry name" value="yidC_oxa1_cterm"/>
    <property type="match status" value="1"/>
</dbReference>
<evidence type="ECO:0000256" key="14">
    <source>
        <dbReference type="ARBA" id="ARBA00033245"/>
    </source>
</evidence>
<feature type="compositionally biased region" description="Low complexity" evidence="17">
    <location>
        <begin position="317"/>
        <end position="352"/>
    </location>
</feature>
<evidence type="ECO:0000256" key="10">
    <source>
        <dbReference type="ARBA" id="ARBA00023186"/>
    </source>
</evidence>
<evidence type="ECO:0000256" key="9">
    <source>
        <dbReference type="ARBA" id="ARBA00023136"/>
    </source>
</evidence>
<gene>
    <name evidence="20" type="ORF">BL253_13105</name>
</gene>
<feature type="transmembrane region" description="Helical" evidence="18">
    <location>
        <begin position="176"/>
        <end position="196"/>
    </location>
</feature>
<feature type="compositionally biased region" description="Basic residues" evidence="17">
    <location>
        <begin position="416"/>
        <end position="432"/>
    </location>
</feature>
<reference evidence="21" key="1">
    <citation type="submission" date="2016-10" db="EMBL/GenBank/DDBJ databases">
        <title>Frankia sp. NRRL B-16386 Genome sequencing.</title>
        <authorList>
            <person name="Ghodhbane-Gtari F."/>
            <person name="Swanson E."/>
            <person name="Gueddou A."/>
            <person name="Hezbri K."/>
            <person name="Ktari K."/>
            <person name="Nouioui I."/>
            <person name="Morris K."/>
            <person name="Simpson S."/>
            <person name="Abebe-Akele F."/>
            <person name="Thomas K."/>
            <person name="Gtari M."/>
            <person name="Tisa L.S."/>
        </authorList>
    </citation>
    <scope>NUCLEOTIDE SEQUENCE [LARGE SCALE GENOMIC DNA]</scope>
    <source>
        <strain evidence="21">NRRL B-16386</strain>
    </source>
</reference>
<comment type="function">
    <text evidence="11">Required for the insertion and/or proper folding and/or complex formation of integral membrane proteins into the membrane. Involved in integration of membrane proteins that insert both dependently and independently of the Sec translocase complex, as well as at least some lipoproteins. Aids folding of multispanning membrane proteins.</text>
</comment>
<evidence type="ECO:0000256" key="4">
    <source>
        <dbReference type="ARBA" id="ARBA00022448"/>
    </source>
</evidence>
<evidence type="ECO:0000256" key="13">
    <source>
        <dbReference type="ARBA" id="ARBA00031538"/>
    </source>
</evidence>
<evidence type="ECO:0000259" key="19">
    <source>
        <dbReference type="Pfam" id="PF02096"/>
    </source>
</evidence>
<feature type="transmembrane region" description="Helical" evidence="18">
    <location>
        <begin position="96"/>
        <end position="117"/>
    </location>
</feature>
<feature type="compositionally biased region" description="Low complexity" evidence="17">
    <location>
        <begin position="380"/>
        <end position="407"/>
    </location>
</feature>
<dbReference type="GO" id="GO:0015031">
    <property type="term" value="P:protein transport"/>
    <property type="evidence" value="ECO:0007669"/>
    <property type="project" value="UniProtKB-KW"/>
</dbReference>
<comment type="similarity">
    <text evidence="2">Belongs to the OXA1/ALB3/YidC family. Type 1 subfamily.</text>
</comment>
<evidence type="ECO:0000256" key="16">
    <source>
        <dbReference type="RuleBase" id="RU003945"/>
    </source>
</evidence>
<sequence length="432" mass="45698">MLDPLYHLAANAIVFFHKGFGPIFGQDSFFAWAFSVVLLVVCVRILIFPLFVRQVKSQRTMQLMQPRIKEIREKYGHDKQVMQQKMMELQKEHGNPLLGCLPIFLQIPLFLALFHVFTHLSPMNEGPGGALIWRPRVGLSADQVEQIASAKVFGISLATSFTSKSSLLDFLHANGTHVKIVAVVLIVLMGATTFFTQRQIMARTGPTDPQQAMVQKVLLYGSPVMLAIFGFRFPIAVLIYWLTTNLWSMGQQFYVIKRMPAPTPDASGRLPGARPATAAAVSDRPAPSRPAPGAKPAPGARAKGKGTAAGTRQTSMTKATPPATTNGAGAKRNATPASGSTAAKSGSAPAGTRSPRGASNRAAQPSAGVKDAAVKDAAVKDVGTTGPEASPSADAAAAPTPVPAGVTRHVGGSRPAAKRKSGGKGKRPGGRR</sequence>
<evidence type="ECO:0000256" key="18">
    <source>
        <dbReference type="SAM" id="Phobius"/>
    </source>
</evidence>
<dbReference type="AlphaFoldDB" id="A0A1V2IBV4"/>
<feature type="region of interest" description="Disordered" evidence="17">
    <location>
        <begin position="265"/>
        <end position="432"/>
    </location>
</feature>
<feature type="domain" description="Membrane insertase YidC/Oxa/ALB C-terminal" evidence="19">
    <location>
        <begin position="32"/>
        <end position="256"/>
    </location>
</feature>
<keyword evidence="8 18" id="KW-1133">Transmembrane helix</keyword>
<keyword evidence="5" id="KW-1003">Cell membrane</keyword>
<dbReference type="GO" id="GO:0005886">
    <property type="term" value="C:plasma membrane"/>
    <property type="evidence" value="ECO:0007669"/>
    <property type="project" value="UniProtKB-SubCell"/>
</dbReference>
<name>A0A1V2IBV4_9ACTN</name>
<feature type="transmembrane region" description="Helical" evidence="18">
    <location>
        <begin position="217"/>
        <end position="242"/>
    </location>
</feature>
<keyword evidence="7" id="KW-0653">Protein transport</keyword>
<keyword evidence="4" id="KW-0813">Transport</keyword>
<evidence type="ECO:0000256" key="2">
    <source>
        <dbReference type="ARBA" id="ARBA00010527"/>
    </source>
</evidence>
<dbReference type="NCBIfam" id="NF002350">
    <property type="entry name" value="PRK01315.1"/>
    <property type="match status" value="1"/>
</dbReference>
<organism evidence="20 21">
    <name type="scientific">Pseudofrankia asymbiotica</name>
    <dbReference type="NCBI Taxonomy" id="1834516"/>
    <lineage>
        <taxon>Bacteria</taxon>
        <taxon>Bacillati</taxon>
        <taxon>Actinomycetota</taxon>
        <taxon>Actinomycetes</taxon>
        <taxon>Frankiales</taxon>
        <taxon>Frankiaceae</taxon>
        <taxon>Pseudofrankia</taxon>
    </lineage>
</organism>
<dbReference type="InterPro" id="IPR001708">
    <property type="entry name" value="YidC/ALB3/OXA1/COX18"/>
</dbReference>
<dbReference type="PANTHER" id="PTHR12428:SF65">
    <property type="entry name" value="CYTOCHROME C OXIDASE ASSEMBLY PROTEIN COX18, MITOCHONDRIAL"/>
    <property type="match status" value="1"/>
</dbReference>
<dbReference type="RefSeq" id="WP_076816797.1">
    <property type="nucleotide sequence ID" value="NZ_MOMC01000024.1"/>
</dbReference>
<dbReference type="PANTHER" id="PTHR12428">
    <property type="entry name" value="OXA1"/>
    <property type="match status" value="1"/>
</dbReference>
<evidence type="ECO:0000256" key="6">
    <source>
        <dbReference type="ARBA" id="ARBA00022692"/>
    </source>
</evidence>
<dbReference type="OrthoDB" id="9780552at2"/>
<evidence type="ECO:0000256" key="8">
    <source>
        <dbReference type="ARBA" id="ARBA00022989"/>
    </source>
</evidence>
<evidence type="ECO:0000256" key="1">
    <source>
        <dbReference type="ARBA" id="ARBA00004651"/>
    </source>
</evidence>
<keyword evidence="6 16" id="KW-0812">Transmembrane</keyword>
<evidence type="ECO:0000256" key="15">
    <source>
        <dbReference type="ARBA" id="ARBA00033342"/>
    </source>
</evidence>
<dbReference type="Pfam" id="PF02096">
    <property type="entry name" value="60KD_IMP"/>
    <property type="match status" value="1"/>
</dbReference>
<comment type="caution">
    <text evidence="20">The sequence shown here is derived from an EMBL/GenBank/DDBJ whole genome shotgun (WGS) entry which is preliminary data.</text>
</comment>
<dbReference type="CDD" id="cd20070">
    <property type="entry name" value="5TM_YidC_Alb3"/>
    <property type="match status" value="1"/>
</dbReference>
<evidence type="ECO:0000256" key="17">
    <source>
        <dbReference type="SAM" id="MobiDB-lite"/>
    </source>
</evidence>
<dbReference type="InterPro" id="IPR028055">
    <property type="entry name" value="YidC/Oxa/ALB_C"/>
</dbReference>
<keyword evidence="10" id="KW-0143">Chaperone</keyword>
<evidence type="ECO:0000313" key="21">
    <source>
        <dbReference type="Proteomes" id="UP000188929"/>
    </source>
</evidence>
<evidence type="ECO:0000256" key="5">
    <source>
        <dbReference type="ARBA" id="ARBA00022475"/>
    </source>
</evidence>
<feature type="transmembrane region" description="Helical" evidence="18">
    <location>
        <begin position="29"/>
        <end position="52"/>
    </location>
</feature>